<keyword evidence="4 10" id="KW-0812">Transmembrane</keyword>
<feature type="transmembrane region" description="Helical" evidence="10">
    <location>
        <begin position="268"/>
        <end position="293"/>
    </location>
</feature>
<organism evidence="12 13">
    <name type="scientific">Echria macrotheca</name>
    <dbReference type="NCBI Taxonomy" id="438768"/>
    <lineage>
        <taxon>Eukaryota</taxon>
        <taxon>Fungi</taxon>
        <taxon>Dikarya</taxon>
        <taxon>Ascomycota</taxon>
        <taxon>Pezizomycotina</taxon>
        <taxon>Sordariomycetes</taxon>
        <taxon>Sordariomycetidae</taxon>
        <taxon>Sordariales</taxon>
        <taxon>Schizotheciaceae</taxon>
        <taxon>Echria</taxon>
    </lineage>
</organism>
<dbReference type="SMART" id="SM00382">
    <property type="entry name" value="AAA"/>
    <property type="match status" value="2"/>
</dbReference>
<dbReference type="InterPro" id="IPR026082">
    <property type="entry name" value="ABCA"/>
</dbReference>
<feature type="transmembrane region" description="Helical" evidence="10">
    <location>
        <begin position="221"/>
        <end position="239"/>
    </location>
</feature>
<keyword evidence="9 10" id="KW-0472">Membrane</keyword>
<evidence type="ECO:0000256" key="7">
    <source>
        <dbReference type="ARBA" id="ARBA00022840"/>
    </source>
</evidence>
<dbReference type="InterPro" id="IPR013525">
    <property type="entry name" value="ABC2_TM"/>
</dbReference>
<keyword evidence="8 10" id="KW-1133">Transmembrane helix</keyword>
<dbReference type="GO" id="GO:0016887">
    <property type="term" value="F:ATP hydrolysis activity"/>
    <property type="evidence" value="ECO:0007669"/>
    <property type="project" value="InterPro"/>
</dbReference>
<feature type="transmembrane region" description="Helical" evidence="10">
    <location>
        <begin position="1047"/>
        <end position="1069"/>
    </location>
</feature>
<comment type="similarity">
    <text evidence="2">Belongs to the ABC transporter superfamily. ABCA family.</text>
</comment>
<evidence type="ECO:0000256" key="6">
    <source>
        <dbReference type="ARBA" id="ARBA00022741"/>
    </source>
</evidence>
<feature type="transmembrane region" description="Helical" evidence="10">
    <location>
        <begin position="812"/>
        <end position="830"/>
    </location>
</feature>
<evidence type="ECO:0000256" key="8">
    <source>
        <dbReference type="ARBA" id="ARBA00022989"/>
    </source>
</evidence>
<name>A0AAJ0BBC7_9PEZI</name>
<dbReference type="Pfam" id="PF12698">
    <property type="entry name" value="ABC2_membrane_3"/>
    <property type="match status" value="1"/>
</dbReference>
<sequence>MATTAFGHFTRLVRALVKKNLILLVTRHWLSTLLQAIVAPVVISALLLNIGNYSPTSKTYGQGDPAPIRSIKDSIPQSQQLVFIKPPGLGHDVDTVIETVSAPLPAGKVVTFASREEASSLCRTNFRGVSSCYAIVHFIDSRGTASVNKTWNYTIQWDRARMGGLDNVHVNTNNVQLFQLPVMLAVDNAITNSTEVPDEYMYTQETQEEVDRLYHVYFNRILIASYTIVFFLATLPSVYHTVSFVTGERADGISQLIDAMGGSPAARVLSSVISLSTVQFPAWIVIGCLYRLFIFFNSNAAILIFWQIFSGMSFIATGVFAAAFFQSRKISSVFVVVCFCCLAGGATILFNRAQGTLGTPDRIDVKVAFLSALFPAINYIYTLTQMGRYAMFTLPIDLVNRPPTVKIDDYVPPELFFIPVIALWAMLIGQIIVYTLLAIVAEKRIHGLNFKGRTLSKTDTAGSTTPTAAIRVVNLTKVYATTWYKRIFRINDGTGLRAIDNVDLVAEKNQVLCLLGVNGAGKSTLLDLLSGFHTPASGEMFINARPSQLGICPQKNVLFDRLTVLEHVKFWSEMKGGSEDLQALHALIEACDLTKKTNCKARTLSGGQKRKLQLACMFVGGASVCLMDEVTTGLDPISRRTIWNIILAERAKRSMVFTTHFLDEGEVLGDYIVILSKGRIKCQGSGAELKSRFGGGYRVYVPKEADIDIDSEKVIHQDRVVYRTPDSSSAAQLVARIEAAGGSNIRIAGPTIEDVFLRVAEDEVIESADLDGSDRDDVKATLGEKLSSGRGTPFFKQVRILMMKRVRILPRYWIGALLALALPIACMPPINALIDLKFERPTCTAGSSDISGDSAQDLYAAPIVLDDYYLGDEYVSAFSEYIPMPYGPFSAGQTLYDVLGFFPIGEGHDGKRYNVSRFKSNWAGQPTYDSFRRAADTATLRKDGIWFGDSSHRATIAHKAGRTYDLMAYLRTYTSVRSRVPIASAWVQDYSSYGSLTASDGGWTYILYAAFIFTVYPAFFALYPAFERTSKVRALQRSNGVRPLPIWTAYFLFDLCFVVAVSIAYTVTITRQFPYWAGPSYMFAICFFHGIAGILTAYIVSTWAASQLSSFLWTLGLSAVAYFGLALSYTLPTFLVDPLDIQRTTDILSYVLGLLFPIGNVFRGMAVGLNLYRISCRDEGIMAPPGSWWGYGFPITYLCIQVVVLAALLVWLDSDLKFSMLIPRRRVPLTPGETTPVHSTTLGVEKEAARVVDAPDDLLRMVHVSKSFKTNLAVDDVSLGLGQNEILALLGPNGAGKTTCVELIRGELQPDSGRIFLRDMDVTGQTQQLTRSIGVCPQFDALDLLTARQHLEFYARIKGVYSKEVRANAEMLMARVGLTPHADKQASKLSGGNRRKLSLAIAVMGDPDVLILDEPSSAMDAAAKRKMWKVLAEDIAPGRSVLLTTHSMEEADALATRAAILSKKLLAIGTTQSLRERFSNLYQVELVLGTAPHSTRDEIVFVEGWVREQFPDATFEGVNIGGQVKFRVPVCTSAAPATSAGDGYPAAGDLGMRTRREGVGREKGSYVGDIIALLEKSKVQLGVQDYSIGAPTLERVFLSVVRENYVDEEEMRKPAWRRFLGLS</sequence>
<evidence type="ECO:0000256" key="3">
    <source>
        <dbReference type="ARBA" id="ARBA00022448"/>
    </source>
</evidence>
<keyword evidence="7" id="KW-0067">ATP-binding</keyword>
<accession>A0AAJ0BBC7</accession>
<proteinExistence type="inferred from homology"/>
<evidence type="ECO:0000259" key="11">
    <source>
        <dbReference type="PROSITE" id="PS50893"/>
    </source>
</evidence>
<dbReference type="InterPro" id="IPR017871">
    <property type="entry name" value="ABC_transporter-like_CS"/>
</dbReference>
<evidence type="ECO:0000313" key="12">
    <source>
        <dbReference type="EMBL" id="KAK1755131.1"/>
    </source>
</evidence>
<dbReference type="InterPro" id="IPR003439">
    <property type="entry name" value="ABC_transporter-like_ATP-bd"/>
</dbReference>
<feature type="transmembrane region" description="Helical" evidence="10">
    <location>
        <begin position="1081"/>
        <end position="1100"/>
    </location>
</feature>
<keyword evidence="6" id="KW-0547">Nucleotide-binding</keyword>
<evidence type="ECO:0000256" key="5">
    <source>
        <dbReference type="ARBA" id="ARBA00022737"/>
    </source>
</evidence>
<keyword evidence="5" id="KW-0677">Repeat</keyword>
<dbReference type="CDD" id="cd03263">
    <property type="entry name" value="ABC_subfamily_A"/>
    <property type="match status" value="2"/>
</dbReference>
<comment type="subcellular location">
    <subcellularLocation>
        <location evidence="1">Membrane</location>
        <topology evidence="1">Multi-pass membrane protein</topology>
    </subcellularLocation>
</comment>
<keyword evidence="3" id="KW-0813">Transport</keyword>
<dbReference type="Proteomes" id="UP001239445">
    <property type="component" value="Unassembled WGS sequence"/>
</dbReference>
<dbReference type="GO" id="GO:0005524">
    <property type="term" value="F:ATP binding"/>
    <property type="evidence" value="ECO:0007669"/>
    <property type="project" value="UniProtKB-KW"/>
</dbReference>
<dbReference type="GO" id="GO:0016020">
    <property type="term" value="C:membrane"/>
    <property type="evidence" value="ECO:0007669"/>
    <property type="project" value="UniProtKB-SubCell"/>
</dbReference>
<feature type="transmembrane region" description="Helical" evidence="10">
    <location>
        <begin position="300"/>
        <end position="324"/>
    </location>
</feature>
<evidence type="ECO:0000256" key="1">
    <source>
        <dbReference type="ARBA" id="ARBA00004141"/>
    </source>
</evidence>
<evidence type="ECO:0000256" key="10">
    <source>
        <dbReference type="SAM" id="Phobius"/>
    </source>
</evidence>
<feature type="transmembrane region" description="Helical" evidence="10">
    <location>
        <begin position="363"/>
        <end position="381"/>
    </location>
</feature>
<dbReference type="PANTHER" id="PTHR19229">
    <property type="entry name" value="ATP-BINDING CASSETTE TRANSPORTER SUBFAMILY A ABCA"/>
    <property type="match status" value="1"/>
</dbReference>
<dbReference type="PROSITE" id="PS50893">
    <property type="entry name" value="ABC_TRANSPORTER_2"/>
    <property type="match status" value="2"/>
</dbReference>
<feature type="transmembrane region" description="Helical" evidence="10">
    <location>
        <begin position="1147"/>
        <end position="1167"/>
    </location>
</feature>
<dbReference type="Pfam" id="PF00005">
    <property type="entry name" value="ABC_tran"/>
    <property type="match status" value="2"/>
</dbReference>
<evidence type="ECO:0000256" key="4">
    <source>
        <dbReference type="ARBA" id="ARBA00022692"/>
    </source>
</evidence>
<dbReference type="PROSITE" id="PS00211">
    <property type="entry name" value="ABC_TRANSPORTER_1"/>
    <property type="match status" value="2"/>
</dbReference>
<keyword evidence="13" id="KW-1185">Reference proteome</keyword>
<gene>
    <name evidence="12" type="ORF">QBC47DRAFT_446882</name>
</gene>
<dbReference type="PANTHER" id="PTHR19229:SF36">
    <property type="entry name" value="ATP-BINDING CASSETTE SUB-FAMILY A MEMBER 2"/>
    <property type="match status" value="1"/>
</dbReference>
<feature type="transmembrane region" description="Helical" evidence="10">
    <location>
        <begin position="1112"/>
        <end position="1135"/>
    </location>
</feature>
<feature type="transmembrane region" description="Helical" evidence="10">
    <location>
        <begin position="29"/>
        <end position="48"/>
    </location>
</feature>
<evidence type="ECO:0000256" key="2">
    <source>
        <dbReference type="ARBA" id="ARBA00008869"/>
    </source>
</evidence>
<feature type="transmembrane region" description="Helical" evidence="10">
    <location>
        <begin position="1005"/>
        <end position="1026"/>
    </location>
</feature>
<dbReference type="Gene3D" id="3.40.50.300">
    <property type="entry name" value="P-loop containing nucleotide triphosphate hydrolases"/>
    <property type="match status" value="2"/>
</dbReference>
<evidence type="ECO:0000256" key="9">
    <source>
        <dbReference type="ARBA" id="ARBA00023136"/>
    </source>
</evidence>
<dbReference type="EMBL" id="MU839834">
    <property type="protein sequence ID" value="KAK1755131.1"/>
    <property type="molecule type" value="Genomic_DNA"/>
</dbReference>
<feature type="domain" description="ABC transporter" evidence="11">
    <location>
        <begin position="1259"/>
        <end position="1487"/>
    </location>
</feature>
<dbReference type="SUPFAM" id="SSF52540">
    <property type="entry name" value="P-loop containing nucleoside triphosphate hydrolases"/>
    <property type="match status" value="2"/>
</dbReference>
<comment type="caution">
    <text evidence="12">The sequence shown here is derived from an EMBL/GenBank/DDBJ whole genome shotgun (WGS) entry which is preliminary data.</text>
</comment>
<reference evidence="12" key="1">
    <citation type="submission" date="2023-06" db="EMBL/GenBank/DDBJ databases">
        <title>Genome-scale phylogeny and comparative genomics of the fungal order Sordariales.</title>
        <authorList>
            <consortium name="Lawrence Berkeley National Laboratory"/>
            <person name="Hensen N."/>
            <person name="Bonometti L."/>
            <person name="Westerberg I."/>
            <person name="Brannstrom I.O."/>
            <person name="Guillou S."/>
            <person name="Cros-Aarteil S."/>
            <person name="Calhoun S."/>
            <person name="Haridas S."/>
            <person name="Kuo A."/>
            <person name="Mondo S."/>
            <person name="Pangilinan J."/>
            <person name="Riley R."/>
            <person name="Labutti K."/>
            <person name="Andreopoulos B."/>
            <person name="Lipzen A."/>
            <person name="Chen C."/>
            <person name="Yanf M."/>
            <person name="Daum C."/>
            <person name="Ng V."/>
            <person name="Clum A."/>
            <person name="Steindorff A."/>
            <person name="Ohm R."/>
            <person name="Martin F."/>
            <person name="Silar P."/>
            <person name="Natvig D."/>
            <person name="Lalanne C."/>
            <person name="Gautier V."/>
            <person name="Ament-Velasquez S.L."/>
            <person name="Kruys A."/>
            <person name="Hutchinson M.I."/>
            <person name="Powell A.J."/>
            <person name="Barry K."/>
            <person name="Miller A.N."/>
            <person name="Grigoriev I.V."/>
            <person name="Debuchy R."/>
            <person name="Gladieux P."/>
            <person name="Thoren M.H."/>
            <person name="Johannesson H."/>
        </authorList>
    </citation>
    <scope>NUCLEOTIDE SEQUENCE</scope>
    <source>
        <strain evidence="12">PSN4</strain>
    </source>
</reference>
<feature type="transmembrane region" description="Helical" evidence="10">
    <location>
        <begin position="330"/>
        <end position="351"/>
    </location>
</feature>
<feature type="transmembrane region" description="Helical" evidence="10">
    <location>
        <begin position="1188"/>
        <end position="1212"/>
    </location>
</feature>
<protein>
    <submittedName>
        <fullName evidence="12">ABC transporter</fullName>
    </submittedName>
</protein>
<dbReference type="FunFam" id="3.40.50.300:FF:000335">
    <property type="entry name" value="ATP binding cassette subfamily A member 5"/>
    <property type="match status" value="1"/>
</dbReference>
<dbReference type="InterPro" id="IPR027417">
    <property type="entry name" value="P-loop_NTPase"/>
</dbReference>
<dbReference type="InterPro" id="IPR003593">
    <property type="entry name" value="AAA+_ATPase"/>
</dbReference>
<feature type="transmembrane region" description="Helical" evidence="10">
    <location>
        <begin position="416"/>
        <end position="441"/>
    </location>
</feature>
<feature type="domain" description="ABC transporter" evidence="11">
    <location>
        <begin position="470"/>
        <end position="702"/>
    </location>
</feature>
<dbReference type="GO" id="GO:0140359">
    <property type="term" value="F:ABC-type transporter activity"/>
    <property type="evidence" value="ECO:0007669"/>
    <property type="project" value="InterPro"/>
</dbReference>
<evidence type="ECO:0000313" key="13">
    <source>
        <dbReference type="Proteomes" id="UP001239445"/>
    </source>
</evidence>
<dbReference type="GO" id="GO:0005319">
    <property type="term" value="F:lipid transporter activity"/>
    <property type="evidence" value="ECO:0007669"/>
    <property type="project" value="TreeGrafter"/>
</dbReference>